<gene>
    <name evidence="1" type="ORF">DCAF_LOCUS20288</name>
</gene>
<keyword evidence="2" id="KW-1185">Reference proteome</keyword>
<proteinExistence type="predicted"/>
<reference evidence="1 2" key="1">
    <citation type="submission" date="2024-01" db="EMBL/GenBank/DDBJ databases">
        <authorList>
            <person name="Waweru B."/>
        </authorList>
    </citation>
    <scope>NUCLEOTIDE SEQUENCE [LARGE SCALE GENOMIC DNA]</scope>
</reference>
<evidence type="ECO:0000313" key="1">
    <source>
        <dbReference type="EMBL" id="CAK7347600.1"/>
    </source>
</evidence>
<dbReference type="AlphaFoldDB" id="A0AAV1SAS0"/>
<organism evidence="1 2">
    <name type="scientific">Dovyalis caffra</name>
    <dbReference type="NCBI Taxonomy" id="77055"/>
    <lineage>
        <taxon>Eukaryota</taxon>
        <taxon>Viridiplantae</taxon>
        <taxon>Streptophyta</taxon>
        <taxon>Embryophyta</taxon>
        <taxon>Tracheophyta</taxon>
        <taxon>Spermatophyta</taxon>
        <taxon>Magnoliopsida</taxon>
        <taxon>eudicotyledons</taxon>
        <taxon>Gunneridae</taxon>
        <taxon>Pentapetalae</taxon>
        <taxon>rosids</taxon>
        <taxon>fabids</taxon>
        <taxon>Malpighiales</taxon>
        <taxon>Salicaceae</taxon>
        <taxon>Flacourtieae</taxon>
        <taxon>Dovyalis</taxon>
    </lineage>
</organism>
<dbReference type="EMBL" id="CAWUPB010001173">
    <property type="protein sequence ID" value="CAK7347600.1"/>
    <property type="molecule type" value="Genomic_DNA"/>
</dbReference>
<evidence type="ECO:0000313" key="2">
    <source>
        <dbReference type="Proteomes" id="UP001314170"/>
    </source>
</evidence>
<name>A0AAV1SAS0_9ROSI</name>
<accession>A0AAV1SAS0</accession>
<sequence>MERTSRLVRWATMKARVSPAFNSPEKKNILHKAIRKLDGKGKRRTWTSLFREM</sequence>
<comment type="caution">
    <text evidence="1">The sequence shown here is derived from an EMBL/GenBank/DDBJ whole genome shotgun (WGS) entry which is preliminary data.</text>
</comment>
<protein>
    <submittedName>
        <fullName evidence="1">Uncharacterized protein</fullName>
    </submittedName>
</protein>
<dbReference type="Proteomes" id="UP001314170">
    <property type="component" value="Unassembled WGS sequence"/>
</dbReference>